<protein>
    <submittedName>
        <fullName evidence="6">Integrase family protein</fullName>
    </submittedName>
</protein>
<reference evidence="6 7" key="1">
    <citation type="submission" date="2012-06" db="EMBL/GenBank/DDBJ databases">
        <title>The complete chromosome of genome of Turneriella parva DSM 21527.</title>
        <authorList>
            <consortium name="US DOE Joint Genome Institute (JGI-PGF)"/>
            <person name="Lucas S."/>
            <person name="Han J."/>
            <person name="Lapidus A."/>
            <person name="Bruce D."/>
            <person name="Goodwin L."/>
            <person name="Pitluck S."/>
            <person name="Peters L."/>
            <person name="Kyrpides N."/>
            <person name="Mavromatis K."/>
            <person name="Ivanova N."/>
            <person name="Mikhailova N."/>
            <person name="Chertkov O."/>
            <person name="Detter J.C."/>
            <person name="Tapia R."/>
            <person name="Han C."/>
            <person name="Land M."/>
            <person name="Hauser L."/>
            <person name="Markowitz V."/>
            <person name="Cheng J.-F."/>
            <person name="Hugenholtz P."/>
            <person name="Woyke T."/>
            <person name="Wu D."/>
            <person name="Gronow S."/>
            <person name="Wellnitz S."/>
            <person name="Brambilla E."/>
            <person name="Klenk H.-P."/>
            <person name="Eisen J.A."/>
        </authorList>
    </citation>
    <scope>NUCLEOTIDE SEQUENCE [LARGE SCALE GENOMIC DNA]</scope>
    <source>
        <strain evidence="7">ATCC BAA-1111 / DSM 21527 / NCTC 11395 / H</strain>
    </source>
</reference>
<dbReference type="AlphaFoldDB" id="I4B3S5"/>
<evidence type="ECO:0000313" key="7">
    <source>
        <dbReference type="Proteomes" id="UP000006048"/>
    </source>
</evidence>
<dbReference type="Pfam" id="PF13495">
    <property type="entry name" value="Phage_int_SAM_4"/>
    <property type="match status" value="1"/>
</dbReference>
<dbReference type="InterPro" id="IPR050090">
    <property type="entry name" value="Tyrosine_recombinase_XerCD"/>
</dbReference>
<keyword evidence="2" id="KW-0229">DNA integration</keyword>
<dbReference type="Gene3D" id="1.10.150.130">
    <property type="match status" value="1"/>
</dbReference>
<keyword evidence="7" id="KW-1185">Reference proteome</keyword>
<dbReference type="STRING" id="869212.Turpa_1284"/>
<dbReference type="InterPro" id="IPR004107">
    <property type="entry name" value="Integrase_SAM-like_N"/>
</dbReference>
<dbReference type="EMBL" id="CP002959">
    <property type="protein sequence ID" value="AFM11932.1"/>
    <property type="molecule type" value="Genomic_DNA"/>
</dbReference>
<feature type="domain" description="Tyr recombinase" evidence="5">
    <location>
        <begin position="109"/>
        <end position="298"/>
    </location>
</feature>
<dbReference type="InterPro" id="IPR013762">
    <property type="entry name" value="Integrase-like_cat_sf"/>
</dbReference>
<dbReference type="InterPro" id="IPR002104">
    <property type="entry name" value="Integrase_catalytic"/>
</dbReference>
<keyword evidence="3" id="KW-0238">DNA-binding</keyword>
<evidence type="ECO:0000256" key="3">
    <source>
        <dbReference type="ARBA" id="ARBA00023125"/>
    </source>
</evidence>
<dbReference type="RefSeq" id="WP_014802448.1">
    <property type="nucleotide sequence ID" value="NC_018020.1"/>
</dbReference>
<dbReference type="PANTHER" id="PTHR30349:SF64">
    <property type="entry name" value="PROPHAGE INTEGRASE INTD-RELATED"/>
    <property type="match status" value="1"/>
</dbReference>
<dbReference type="Pfam" id="PF00589">
    <property type="entry name" value="Phage_integrase"/>
    <property type="match status" value="1"/>
</dbReference>
<gene>
    <name evidence="6" type="ordered locus">Turpa_1284</name>
</gene>
<name>I4B3S5_TURPD</name>
<dbReference type="GO" id="GO:0003677">
    <property type="term" value="F:DNA binding"/>
    <property type="evidence" value="ECO:0007669"/>
    <property type="project" value="UniProtKB-KW"/>
</dbReference>
<dbReference type="HOGENOM" id="CLU_027562_9_5_12"/>
<organism evidence="6 7">
    <name type="scientific">Turneriella parva (strain ATCC BAA-1111 / DSM 21527 / NCTC 11395 / H)</name>
    <name type="common">Leptospira parva</name>
    <dbReference type="NCBI Taxonomy" id="869212"/>
    <lineage>
        <taxon>Bacteria</taxon>
        <taxon>Pseudomonadati</taxon>
        <taxon>Spirochaetota</taxon>
        <taxon>Spirochaetia</taxon>
        <taxon>Leptospirales</taxon>
        <taxon>Leptospiraceae</taxon>
        <taxon>Turneriella</taxon>
    </lineage>
</organism>
<dbReference type="KEGG" id="tpx:Turpa_1284"/>
<keyword evidence="4" id="KW-0233">DNA recombination</keyword>
<dbReference type="PROSITE" id="PS51898">
    <property type="entry name" value="TYR_RECOMBINASE"/>
    <property type="match status" value="1"/>
</dbReference>
<evidence type="ECO:0000256" key="4">
    <source>
        <dbReference type="ARBA" id="ARBA00023172"/>
    </source>
</evidence>
<comment type="similarity">
    <text evidence="1">Belongs to the 'phage' integrase family.</text>
</comment>
<dbReference type="Proteomes" id="UP000006048">
    <property type="component" value="Chromosome"/>
</dbReference>
<dbReference type="GO" id="GO:0015074">
    <property type="term" value="P:DNA integration"/>
    <property type="evidence" value="ECO:0007669"/>
    <property type="project" value="UniProtKB-KW"/>
</dbReference>
<dbReference type="InterPro" id="IPR011010">
    <property type="entry name" value="DNA_brk_join_enz"/>
</dbReference>
<dbReference type="PANTHER" id="PTHR30349">
    <property type="entry name" value="PHAGE INTEGRASE-RELATED"/>
    <property type="match status" value="1"/>
</dbReference>
<evidence type="ECO:0000259" key="5">
    <source>
        <dbReference type="PROSITE" id="PS51898"/>
    </source>
</evidence>
<dbReference type="InterPro" id="IPR010998">
    <property type="entry name" value="Integrase_recombinase_N"/>
</dbReference>
<dbReference type="SUPFAM" id="SSF56349">
    <property type="entry name" value="DNA breaking-rejoining enzymes"/>
    <property type="match status" value="1"/>
</dbReference>
<evidence type="ECO:0000256" key="1">
    <source>
        <dbReference type="ARBA" id="ARBA00008857"/>
    </source>
</evidence>
<sequence>MRHNMTKAEFLARDSGRAYSAMMRLTGLRPVTINNYARRVSVVASALRKLPEDLTSDDAEEFIRRAAATGVSNINAATTCVALKFYISRTLKKPWHLTLFPRVHRHRKRRSRPLTRDEIRQLLDRTRPGRFRILFALIYGSGLRLGEACRLKTADVDFHSYKVYIRDGKGGRHRETVLSRTLAPDLKNYIADRRPGPWLFPSSRTTYEAGTLFPVPKCTQAISTRSVHREFDIARGRLNLAGLVTVHSLRHSFATHLVELSMPVFSVQRLLGHQYLSTTLGYLSSMEAPVIRDFSPLDRLRGEHRAPE</sequence>
<accession>I4B3S5</accession>
<proteinExistence type="inferred from homology"/>
<evidence type="ECO:0000313" key="6">
    <source>
        <dbReference type="EMBL" id="AFM11932.1"/>
    </source>
</evidence>
<dbReference type="GO" id="GO:0006310">
    <property type="term" value="P:DNA recombination"/>
    <property type="evidence" value="ECO:0007669"/>
    <property type="project" value="UniProtKB-KW"/>
</dbReference>
<evidence type="ECO:0000256" key="2">
    <source>
        <dbReference type="ARBA" id="ARBA00022908"/>
    </source>
</evidence>
<dbReference type="Gene3D" id="1.10.443.10">
    <property type="entry name" value="Intergrase catalytic core"/>
    <property type="match status" value="1"/>
</dbReference>
<dbReference type="OrthoDB" id="341301at2"/>